<dbReference type="Proteomes" id="UP001168821">
    <property type="component" value="Unassembled WGS sequence"/>
</dbReference>
<sequence>MGVESLKGRKEAKYAAPMFGKSPCKRYSRFPPKREDFFGRTLPTCWRRVVEVICPPPVDKRGQIQGCRPSSTLSALFFTMMTLMGLRIFKCAFRLSSVLARLNLAAVNSRRWIL</sequence>
<name>A0AA38M4J2_9CUCU</name>
<accession>A0AA38M4J2</accession>
<gene>
    <name evidence="1" type="ORF">Zmor_025035</name>
</gene>
<evidence type="ECO:0000313" key="2">
    <source>
        <dbReference type="Proteomes" id="UP001168821"/>
    </source>
</evidence>
<reference evidence="1" key="1">
    <citation type="journal article" date="2023" name="G3 (Bethesda)">
        <title>Whole genome assemblies of Zophobas morio and Tenebrio molitor.</title>
        <authorList>
            <person name="Kaur S."/>
            <person name="Stinson S.A."/>
            <person name="diCenzo G.C."/>
        </authorList>
    </citation>
    <scope>NUCLEOTIDE SEQUENCE</scope>
    <source>
        <strain evidence="1">QUZm001</strain>
    </source>
</reference>
<evidence type="ECO:0000313" key="1">
    <source>
        <dbReference type="EMBL" id="KAJ3642232.1"/>
    </source>
</evidence>
<proteinExistence type="predicted"/>
<dbReference type="AlphaFoldDB" id="A0AA38M4J2"/>
<protein>
    <submittedName>
        <fullName evidence="1">Uncharacterized protein</fullName>
    </submittedName>
</protein>
<organism evidence="1 2">
    <name type="scientific">Zophobas morio</name>
    <dbReference type="NCBI Taxonomy" id="2755281"/>
    <lineage>
        <taxon>Eukaryota</taxon>
        <taxon>Metazoa</taxon>
        <taxon>Ecdysozoa</taxon>
        <taxon>Arthropoda</taxon>
        <taxon>Hexapoda</taxon>
        <taxon>Insecta</taxon>
        <taxon>Pterygota</taxon>
        <taxon>Neoptera</taxon>
        <taxon>Endopterygota</taxon>
        <taxon>Coleoptera</taxon>
        <taxon>Polyphaga</taxon>
        <taxon>Cucujiformia</taxon>
        <taxon>Tenebrionidae</taxon>
        <taxon>Zophobas</taxon>
    </lineage>
</organism>
<keyword evidence="2" id="KW-1185">Reference proteome</keyword>
<comment type="caution">
    <text evidence="1">The sequence shown here is derived from an EMBL/GenBank/DDBJ whole genome shotgun (WGS) entry which is preliminary data.</text>
</comment>
<dbReference type="EMBL" id="JALNTZ010000008">
    <property type="protein sequence ID" value="KAJ3642232.1"/>
    <property type="molecule type" value="Genomic_DNA"/>
</dbReference>